<feature type="domain" description="Peptidase M16 C-terminal" evidence="8">
    <location>
        <begin position="233"/>
        <end position="403"/>
    </location>
</feature>
<feature type="domain" description="Peptidase M16 C-terminal" evidence="8">
    <location>
        <begin position="701"/>
        <end position="881"/>
    </location>
</feature>
<dbReference type="Pfam" id="PF05193">
    <property type="entry name" value="Peptidase_M16_C"/>
    <property type="match status" value="2"/>
</dbReference>
<sequence length="959" mass="106166">MIRYPDGLKRLIAAIFVSSLLPASIPAALAQEAPATEELPWLYKNSDVPVDKSWTFGVLDNGLRYAVKRNGVPPGQVSIRVRLDVGSLMERDDEQGFAHFMEHLSFRGSTYVPDGEAKRVWQRLGATFGSDSNAETSPTQTVYKLDLPNASRESLNESIKIISGMVQSPGLDAAAINAERPVVLAELRERAGPQTKVSNATRELFFAGQRLANRAPIGTVETLTRGTPSMINLFHQRWYRPENAVVVIAGDGEPEVFEELVKKHFSDWKGKGAAGVIPDFGKPTETADISRVVIEPTLPRFISMVTVRPWEQVDDTIVYNQQILIDLLALQMINRRLESRARAGGSYLQANVYQDDASRSIDGTFINIVPLGEDWQAALKDVRAVIADATTNAPSKEDIAREVTEFDAALAIGVETYPTEAARKQADNIVNAVDIRETVATPQTALDVFRAMTDLYTPERLLASTRKLFEGVSTRALLTTPIVIDDAKVKLAAALQADVQAATGARVDQAKLDFDDLPRIGRRGKVKSSTKVSRFEVEKLVLSNGVHVLLFPNKAERNKVMVNARFGHGYSGLSPSQESLAWSGALALMASGVGKLGQEELDRITTGRRIGLGFNIDDDAFEISADTRAADLEDQLHLIAAKLQRPRWDEAPVIRGKAASIIGYDSYSASPQAVLQRDLEWLVRGKDPRWKTPDKDDFKELTAKQFKAFWKPILRSGPVELMVFGDFDRDVAVESILKTFGALRKRKSPRLPDGSTSPTFPAPKIMPEILVHKGDKERAAALIAWPTGAGLNRIRESRKLEILVSIFNDRMFEILRSKQGASYSPQVVNSWPIAFQTGGYISASSQLTPENIDRFFSTADLIAKDLREKPIDADELKRVVEPLRQLISRASSGNSFWMSQMEGASFNPQKFTVLRTLLSDYTVITPEEVQALAKRYLVDSRKWKLVVLPEGRKTASNDR</sequence>
<dbReference type="GO" id="GO:0004222">
    <property type="term" value="F:metalloendopeptidase activity"/>
    <property type="evidence" value="ECO:0007669"/>
    <property type="project" value="InterPro"/>
</dbReference>
<reference evidence="9" key="1">
    <citation type="submission" date="2018-06" db="EMBL/GenBank/DDBJ databases">
        <authorList>
            <person name="Zhirakovskaya E."/>
        </authorList>
    </citation>
    <scope>NUCLEOTIDE SEQUENCE</scope>
</reference>
<dbReference type="Pfam" id="PF00675">
    <property type="entry name" value="Peptidase_M16"/>
    <property type="match status" value="1"/>
</dbReference>
<keyword evidence="2" id="KW-0645">Protease</keyword>
<dbReference type="SUPFAM" id="SSF63411">
    <property type="entry name" value="LuxS/MPP-like metallohydrolase"/>
    <property type="match status" value="3"/>
</dbReference>
<dbReference type="AlphaFoldDB" id="A0A3B0SM25"/>
<dbReference type="PANTHER" id="PTHR43690:SF17">
    <property type="entry name" value="PROTEIN YHJJ"/>
    <property type="match status" value="1"/>
</dbReference>
<evidence type="ECO:0000256" key="6">
    <source>
        <dbReference type="ARBA" id="ARBA00023049"/>
    </source>
</evidence>
<evidence type="ECO:0000256" key="3">
    <source>
        <dbReference type="ARBA" id="ARBA00022723"/>
    </source>
</evidence>
<name>A0A3B0SM25_9ZZZZ</name>
<dbReference type="EMBL" id="UOEF01000339">
    <property type="protein sequence ID" value="VAW02037.1"/>
    <property type="molecule type" value="Genomic_DNA"/>
</dbReference>
<proteinExistence type="inferred from homology"/>
<dbReference type="InterPro" id="IPR050626">
    <property type="entry name" value="Peptidase_M16"/>
</dbReference>
<evidence type="ECO:0000313" key="9">
    <source>
        <dbReference type="EMBL" id="VAW02037.1"/>
    </source>
</evidence>
<dbReference type="Gene3D" id="3.30.830.10">
    <property type="entry name" value="Metalloenzyme, LuxS/M16 peptidase-like"/>
    <property type="match status" value="3"/>
</dbReference>
<comment type="similarity">
    <text evidence="1">Belongs to the peptidase M16 family.</text>
</comment>
<dbReference type="InterPro" id="IPR001431">
    <property type="entry name" value="Pept_M16_Zn_BS"/>
</dbReference>
<evidence type="ECO:0000256" key="5">
    <source>
        <dbReference type="ARBA" id="ARBA00022833"/>
    </source>
</evidence>
<dbReference type="PANTHER" id="PTHR43690">
    <property type="entry name" value="NARDILYSIN"/>
    <property type="match status" value="1"/>
</dbReference>
<dbReference type="InterPro" id="IPR007863">
    <property type="entry name" value="Peptidase_M16_C"/>
</dbReference>
<evidence type="ECO:0000259" key="8">
    <source>
        <dbReference type="Pfam" id="PF05193"/>
    </source>
</evidence>
<dbReference type="GO" id="GO:0046872">
    <property type="term" value="F:metal ion binding"/>
    <property type="evidence" value="ECO:0007669"/>
    <property type="project" value="UniProtKB-KW"/>
</dbReference>
<dbReference type="InterPro" id="IPR011765">
    <property type="entry name" value="Pept_M16_N"/>
</dbReference>
<dbReference type="InterPro" id="IPR011249">
    <property type="entry name" value="Metalloenz_LuxS/M16"/>
</dbReference>
<evidence type="ECO:0000259" key="7">
    <source>
        <dbReference type="Pfam" id="PF00675"/>
    </source>
</evidence>
<keyword evidence="4" id="KW-0378">Hydrolase</keyword>
<dbReference type="PROSITE" id="PS00143">
    <property type="entry name" value="INSULINASE"/>
    <property type="match status" value="1"/>
</dbReference>
<dbReference type="GO" id="GO:0006508">
    <property type="term" value="P:proteolysis"/>
    <property type="evidence" value="ECO:0007669"/>
    <property type="project" value="UniProtKB-KW"/>
</dbReference>
<accession>A0A3B0SM25</accession>
<protein>
    <submittedName>
        <fullName evidence="9">Peptidase, M16 family</fullName>
    </submittedName>
</protein>
<keyword evidence="5" id="KW-0862">Zinc</keyword>
<evidence type="ECO:0000256" key="2">
    <source>
        <dbReference type="ARBA" id="ARBA00022670"/>
    </source>
</evidence>
<keyword evidence="3" id="KW-0479">Metal-binding</keyword>
<feature type="domain" description="Peptidase M16 N-terminal" evidence="7">
    <location>
        <begin position="76"/>
        <end position="190"/>
    </location>
</feature>
<gene>
    <name evidence="9" type="ORF">MNBD_ALPHA04-183</name>
</gene>
<organism evidence="9">
    <name type="scientific">hydrothermal vent metagenome</name>
    <dbReference type="NCBI Taxonomy" id="652676"/>
    <lineage>
        <taxon>unclassified sequences</taxon>
        <taxon>metagenomes</taxon>
        <taxon>ecological metagenomes</taxon>
    </lineage>
</organism>
<evidence type="ECO:0000256" key="1">
    <source>
        <dbReference type="ARBA" id="ARBA00007261"/>
    </source>
</evidence>
<keyword evidence="6" id="KW-0482">Metalloprotease</keyword>
<evidence type="ECO:0000256" key="4">
    <source>
        <dbReference type="ARBA" id="ARBA00022801"/>
    </source>
</evidence>